<comment type="function">
    <text evidence="8">May be involved in the proteolytic processing of a quorum sensing system signal molecule precursor.</text>
</comment>
<dbReference type="Pfam" id="PF04647">
    <property type="entry name" value="AgrB"/>
    <property type="match status" value="1"/>
</dbReference>
<gene>
    <name evidence="9" type="ORF">T23_19450</name>
</gene>
<dbReference type="RefSeq" id="WP_161832246.1">
    <property type="nucleotide sequence ID" value="NZ_AP028127.1"/>
</dbReference>
<evidence type="ECO:0000313" key="10">
    <source>
        <dbReference type="Proteomes" id="UP001432099"/>
    </source>
</evidence>
<keyword evidence="10" id="KW-1185">Reference proteome</keyword>
<dbReference type="InterPro" id="IPR006741">
    <property type="entry name" value="AgrB"/>
</dbReference>
<evidence type="ECO:0000256" key="7">
    <source>
        <dbReference type="ARBA" id="ARBA00023136"/>
    </source>
</evidence>
<comment type="subcellular location">
    <subcellularLocation>
        <location evidence="8">Cell membrane</location>
        <topology evidence="8">Multi-pass membrane protein</topology>
    </subcellularLocation>
</comment>
<protein>
    <recommendedName>
        <fullName evidence="8">Putative AgrB-like protein</fullName>
        <ecNumber evidence="8">3.4.-.-</ecNumber>
    </recommendedName>
</protein>
<evidence type="ECO:0000256" key="4">
    <source>
        <dbReference type="ARBA" id="ARBA00022692"/>
    </source>
</evidence>
<evidence type="ECO:0000313" key="9">
    <source>
        <dbReference type="EMBL" id="BEH91843.1"/>
    </source>
</evidence>
<dbReference type="EMBL" id="AP028127">
    <property type="protein sequence ID" value="BEH91843.1"/>
    <property type="molecule type" value="Genomic_DNA"/>
</dbReference>
<keyword evidence="2 8" id="KW-0673">Quorum sensing</keyword>
<organism evidence="9 10">
    <name type="scientific">Turicibacter faecis</name>
    <dbReference type="NCBI Taxonomy" id="2963365"/>
    <lineage>
        <taxon>Bacteria</taxon>
        <taxon>Bacillati</taxon>
        <taxon>Bacillota</taxon>
        <taxon>Erysipelotrichia</taxon>
        <taxon>Erysipelotrichales</taxon>
        <taxon>Turicibacteraceae</taxon>
        <taxon>Turicibacter</taxon>
    </lineage>
</organism>
<keyword evidence="4 8" id="KW-0812">Transmembrane</keyword>
<keyword evidence="5 8" id="KW-0378">Hydrolase</keyword>
<evidence type="ECO:0000256" key="5">
    <source>
        <dbReference type="ARBA" id="ARBA00022801"/>
    </source>
</evidence>
<dbReference type="HAMAP" id="MF_00784">
    <property type="entry name" value="AgrB"/>
    <property type="match status" value="1"/>
</dbReference>
<accession>A0ABN6ZJ48</accession>
<evidence type="ECO:0000256" key="6">
    <source>
        <dbReference type="ARBA" id="ARBA00022989"/>
    </source>
</evidence>
<feature type="transmembrane region" description="Helical" evidence="8">
    <location>
        <begin position="54"/>
        <end position="78"/>
    </location>
</feature>
<proteinExistence type="inferred from homology"/>
<name>A0ABN6ZJ48_9FIRM</name>
<reference evidence="9" key="1">
    <citation type="journal article" date="2024" name="Int. J. Syst. Evol. Microbiol.">
        <title>Turicibacter faecis sp. nov., isolated from faeces of heart failure mouse model.</title>
        <authorList>
            <person name="Imamura Y."/>
            <person name="Motooka D."/>
            <person name="Nakajima Y."/>
            <person name="Ito S."/>
            <person name="Kitakaze M."/>
            <person name="Iida T."/>
            <person name="Nakamura S."/>
        </authorList>
    </citation>
    <scope>NUCLEOTIDE SEQUENCE</scope>
    <source>
        <strain evidence="9">TC023</strain>
    </source>
</reference>
<evidence type="ECO:0000256" key="8">
    <source>
        <dbReference type="HAMAP-Rule" id="MF_00784"/>
    </source>
</evidence>
<dbReference type="Proteomes" id="UP001432099">
    <property type="component" value="Chromosome"/>
</dbReference>
<dbReference type="EC" id="3.4.-.-" evidence="8"/>
<keyword evidence="7 8" id="KW-0472">Membrane</keyword>
<keyword evidence="6 8" id="KW-1133">Transmembrane helix</keyword>
<evidence type="ECO:0000256" key="2">
    <source>
        <dbReference type="ARBA" id="ARBA00022654"/>
    </source>
</evidence>
<keyword evidence="3 8" id="KW-0645">Protease</keyword>
<keyword evidence="1 8" id="KW-1003">Cell membrane</keyword>
<feature type="transmembrane region" description="Helical" evidence="8">
    <location>
        <begin position="113"/>
        <end position="133"/>
    </location>
</feature>
<dbReference type="SMART" id="SM00793">
    <property type="entry name" value="AgrB"/>
    <property type="match status" value="1"/>
</dbReference>
<feature type="transmembrane region" description="Helical" evidence="8">
    <location>
        <begin position="154"/>
        <end position="171"/>
    </location>
</feature>
<sequence>MTKYVILSKKNWVEFIATMVADWIKRNIVIDDLEYLKIKLGIEVILINLLKGTVIYGLAFVLNTFYLTLILHTSYLFLRVKSHGLHAKTSLNCSTISIVLFVLLPYFSRHFIFSNHFIIISFMVSFLCLNRYAPADTEKQPLINRQRREKLRKQSLIHCLILFFITLMIKNPDIKKMITLGILSQIIFTLPLTYKILKRSYNNYEKYTETFDE</sequence>
<feature type="transmembrane region" description="Helical" evidence="8">
    <location>
        <begin position="177"/>
        <end position="197"/>
    </location>
</feature>
<comment type="similarity">
    <text evidence="8">Belongs to the AgrB family.</text>
</comment>
<evidence type="ECO:0000256" key="1">
    <source>
        <dbReference type="ARBA" id="ARBA00022475"/>
    </source>
</evidence>
<evidence type="ECO:0000256" key="3">
    <source>
        <dbReference type="ARBA" id="ARBA00022670"/>
    </source>
</evidence>